<dbReference type="Pfam" id="PF10273">
    <property type="entry name" value="WGG"/>
    <property type="match status" value="1"/>
</dbReference>
<evidence type="ECO:0000256" key="5">
    <source>
        <dbReference type="SAM" id="MobiDB-lite"/>
    </source>
</evidence>
<name>A0A9P1D0Y1_9DINO</name>
<dbReference type="EC" id="3.1.3.67" evidence="2"/>
<feature type="compositionally biased region" description="Polar residues" evidence="5">
    <location>
        <begin position="784"/>
        <end position="797"/>
    </location>
</feature>
<dbReference type="Pfam" id="PF22784">
    <property type="entry name" value="PTP-SAK"/>
    <property type="match status" value="1"/>
</dbReference>
<dbReference type="PROSITE" id="PS51181">
    <property type="entry name" value="PPASE_TENSIN"/>
    <property type="match status" value="1"/>
</dbReference>
<accession>A0A9P1D0Y1</accession>
<dbReference type="Proteomes" id="UP001152797">
    <property type="component" value="Unassembled WGS sequence"/>
</dbReference>
<gene>
    <name evidence="8" type="ORF">C1SCF055_LOCUS26723</name>
</gene>
<dbReference type="PROSITE" id="PS01095">
    <property type="entry name" value="GH18_1"/>
    <property type="match status" value="1"/>
</dbReference>
<dbReference type="PANTHER" id="PTHR12305:SF81">
    <property type="entry name" value="PHOSPHATIDYLINOSITOL 3,4,5-TRISPHOSPHATE 3-PHOSPHATASE AND DUAL-SPECIFICITY PROTEIN PHOSPHATASE PTEN"/>
    <property type="match status" value="1"/>
</dbReference>
<dbReference type="OrthoDB" id="16692at2759"/>
<evidence type="ECO:0000256" key="4">
    <source>
        <dbReference type="ARBA" id="ARBA00022801"/>
    </source>
</evidence>
<dbReference type="PANTHER" id="PTHR12305">
    <property type="entry name" value="PHOSPHATASE WITH HOMOLOGY TO TENSIN"/>
    <property type="match status" value="1"/>
</dbReference>
<dbReference type="PROSITE" id="PS00383">
    <property type="entry name" value="TYR_PHOSPHATASE_1"/>
    <property type="match status" value="1"/>
</dbReference>
<evidence type="ECO:0000256" key="1">
    <source>
        <dbReference type="ARBA" id="ARBA00006524"/>
    </source>
</evidence>
<dbReference type="EMBL" id="CAMXCT020002812">
    <property type="protein sequence ID" value="CAL1153992.1"/>
    <property type="molecule type" value="Genomic_DNA"/>
</dbReference>
<feature type="region of interest" description="Disordered" evidence="5">
    <location>
        <begin position="694"/>
        <end position="718"/>
    </location>
</feature>
<dbReference type="EMBL" id="CAMXCT030002812">
    <property type="protein sequence ID" value="CAL4787929.1"/>
    <property type="molecule type" value="Genomic_DNA"/>
</dbReference>
<dbReference type="GO" id="GO:0006364">
    <property type="term" value="P:rRNA processing"/>
    <property type="evidence" value="ECO:0007669"/>
    <property type="project" value="UniProtKB-KW"/>
</dbReference>
<dbReference type="InterPro" id="IPR029023">
    <property type="entry name" value="Tensin_phosphatase"/>
</dbReference>
<proteinExistence type="inferred from homology"/>
<protein>
    <recommendedName>
        <fullName evidence="2">phosphatidylinositol-3,4,5-trisphosphate 3-phosphatase</fullName>
        <ecNumber evidence="2">3.1.3.67</ecNumber>
    </recommendedName>
</protein>
<dbReference type="GO" id="GO:0005975">
    <property type="term" value="P:carbohydrate metabolic process"/>
    <property type="evidence" value="ECO:0007669"/>
    <property type="project" value="InterPro"/>
</dbReference>
<dbReference type="Gene3D" id="3.90.190.10">
    <property type="entry name" value="Protein tyrosine phosphatase superfamily"/>
    <property type="match status" value="1"/>
</dbReference>
<evidence type="ECO:0000256" key="2">
    <source>
        <dbReference type="ARBA" id="ARBA00013015"/>
    </source>
</evidence>
<dbReference type="AlphaFoldDB" id="A0A9P1D0Y1"/>
<dbReference type="GO" id="GO:0016314">
    <property type="term" value="F:phosphatidylinositol-3,4,5-trisphosphate 3-phosphatase activity"/>
    <property type="evidence" value="ECO:0007669"/>
    <property type="project" value="UniProtKB-EC"/>
</dbReference>
<reference evidence="8" key="1">
    <citation type="submission" date="2022-10" db="EMBL/GenBank/DDBJ databases">
        <authorList>
            <person name="Chen Y."/>
            <person name="Dougan E. K."/>
            <person name="Chan C."/>
            <person name="Rhodes N."/>
            <person name="Thang M."/>
        </authorList>
    </citation>
    <scope>NUCLEOTIDE SEQUENCE</scope>
</reference>
<dbReference type="InterPro" id="IPR001579">
    <property type="entry name" value="Glyco_hydro_18_chit_AS"/>
</dbReference>
<feature type="domain" description="Tyrosine specific protein phosphatases" evidence="6">
    <location>
        <begin position="422"/>
        <end position="484"/>
    </location>
</feature>
<organism evidence="8">
    <name type="scientific">Cladocopium goreaui</name>
    <dbReference type="NCBI Taxonomy" id="2562237"/>
    <lineage>
        <taxon>Eukaryota</taxon>
        <taxon>Sar</taxon>
        <taxon>Alveolata</taxon>
        <taxon>Dinophyceae</taxon>
        <taxon>Suessiales</taxon>
        <taxon>Symbiodiniaceae</taxon>
        <taxon>Cladocopium</taxon>
    </lineage>
</organism>
<evidence type="ECO:0000313" key="8">
    <source>
        <dbReference type="EMBL" id="CAI4000617.1"/>
    </source>
</evidence>
<dbReference type="GO" id="GO:0004553">
    <property type="term" value="F:hydrolase activity, hydrolyzing O-glycosyl compounds"/>
    <property type="evidence" value="ECO:0007669"/>
    <property type="project" value="InterPro"/>
</dbReference>
<comment type="similarity">
    <text evidence="1">Belongs to the TSR2 family.</text>
</comment>
<dbReference type="InterPro" id="IPR051281">
    <property type="entry name" value="Dual-spec_lipid-protein_phosph"/>
</dbReference>
<reference evidence="9" key="2">
    <citation type="submission" date="2024-04" db="EMBL/GenBank/DDBJ databases">
        <authorList>
            <person name="Chen Y."/>
            <person name="Shah S."/>
            <person name="Dougan E. K."/>
            <person name="Thang M."/>
            <person name="Chan C."/>
        </authorList>
    </citation>
    <scope>NUCLEOTIDE SEQUENCE [LARGE SCALE GENOMIC DNA]</scope>
</reference>
<dbReference type="InterPro" id="IPR019398">
    <property type="entry name" value="Pre-rRNA_process_TSR2"/>
</dbReference>
<keyword evidence="3" id="KW-0698">rRNA processing</keyword>
<dbReference type="InterPro" id="IPR057023">
    <property type="entry name" value="PTP-SAK"/>
</dbReference>
<evidence type="ECO:0000259" key="7">
    <source>
        <dbReference type="PROSITE" id="PS51181"/>
    </source>
</evidence>
<evidence type="ECO:0000259" key="6">
    <source>
        <dbReference type="PROSITE" id="PS50056"/>
    </source>
</evidence>
<sequence>MVEQKFNEAIQRIFQRWTTLALATEQGWGGRDSIAKGRQLQAEVIEYLSAASRKKRPPSWENPGDCEDLAYFLYLRLDELFSTETDDGSPMEVATLCLRLFNSCQQGDLSFANQVLQVCDSAPQPDLLKSQGSERIEYATEEDELLDKLDGMDIDEESDGDGDPSCEAQDANVSSMAAHMAHMAQPTQVPTPNEGYSKPRDVPEPIVDEDGFTSVVKGSCTESYVDKGLAPEGEDESKGEVIHSVWEHPSPLTQRTMQTDKRSMCAANSRRSSESLTLSALFGGTDHWPKPEIDGNEEDLLQENWLGSARKRGSQERLGVWSTGLRGWMRRKVARSRCRYVSDGFDLDLAYVTSKIIAMGFPGRGSGACFRNPQKEVRRFLHWAHRGSFRVYNLCAERSFRENGFEETVCFPCVDHCPPDFADILAFCRDVEAWLKADERNVAVIHCKAGKGRSGTMISALLLYAGAVLSARDALHWFGHIRGGTRAGVTIPSQIRWIAMFEIWLEGTVQLLSDPIAPGSLQYRPCAVLLRHLAANEKEPFTLQVAFMSRNSERLEVKHKFSRHLQSSDQEVRFEGPLWDQPDGMIVLTVQKGWLRRRRLRFKAWWHHAFLHRRTEDQRKILVLDLPKACVDGLQRDAVEHVTAKAFLDSRVTRCVDEIFGSTGSNDWWVLLPRSTPLAAPGLVAERRRSVQMPQVMVSRSSGRPVSRATRSSTEHCEWTPEPAIQRLETLRWCTKDSSAAAWQTVGPTYDEGMALAVKRIRQLYSKGPHPGKRLRPKFEKTAKPSTKASPVASESATPRRDSDASNASEQSF</sequence>
<feature type="region of interest" description="Disordered" evidence="5">
    <location>
        <begin position="767"/>
        <end position="813"/>
    </location>
</feature>
<keyword evidence="4" id="KW-0378">Hydrolase</keyword>
<dbReference type="InterPro" id="IPR016130">
    <property type="entry name" value="Tyr_Pase_AS"/>
</dbReference>
<feature type="compositionally biased region" description="Polar residues" evidence="5">
    <location>
        <begin position="698"/>
        <end position="712"/>
    </location>
</feature>
<dbReference type="InterPro" id="IPR029021">
    <property type="entry name" value="Prot-tyrosine_phosphatase-like"/>
</dbReference>
<evidence type="ECO:0000313" key="10">
    <source>
        <dbReference type="Proteomes" id="UP001152797"/>
    </source>
</evidence>
<keyword evidence="10" id="KW-1185">Reference proteome</keyword>
<dbReference type="PROSITE" id="PS50056">
    <property type="entry name" value="TYR_PHOSPHATASE_2"/>
    <property type="match status" value="1"/>
</dbReference>
<feature type="domain" description="Phosphatase tensin-type" evidence="7">
    <location>
        <begin position="338"/>
        <end position="508"/>
    </location>
</feature>
<dbReference type="GO" id="GO:0005829">
    <property type="term" value="C:cytosol"/>
    <property type="evidence" value="ECO:0007669"/>
    <property type="project" value="TreeGrafter"/>
</dbReference>
<evidence type="ECO:0000256" key="3">
    <source>
        <dbReference type="ARBA" id="ARBA00022552"/>
    </source>
</evidence>
<evidence type="ECO:0000313" key="9">
    <source>
        <dbReference type="EMBL" id="CAL1153992.1"/>
    </source>
</evidence>
<dbReference type="EMBL" id="CAMXCT010002812">
    <property type="protein sequence ID" value="CAI4000617.1"/>
    <property type="molecule type" value="Genomic_DNA"/>
</dbReference>
<comment type="caution">
    <text evidence="8">The sequence shown here is derived from an EMBL/GenBank/DDBJ whole genome shotgun (WGS) entry which is preliminary data.</text>
</comment>
<dbReference type="InterPro" id="IPR000387">
    <property type="entry name" value="Tyr_Pase_dom"/>
</dbReference>
<dbReference type="SUPFAM" id="SSF52799">
    <property type="entry name" value="(Phosphotyrosine protein) phosphatases II"/>
    <property type="match status" value="1"/>
</dbReference>